<dbReference type="OMA" id="NETAYGY"/>
<feature type="transmembrane region" description="Helical" evidence="2">
    <location>
        <begin position="230"/>
        <end position="252"/>
    </location>
</feature>
<evidence type="ECO:0000313" key="5">
    <source>
        <dbReference type="Proteomes" id="UP000177798"/>
    </source>
</evidence>
<protein>
    <submittedName>
        <fullName evidence="4">Uncharacterized protein</fullName>
    </submittedName>
</protein>
<feature type="signal peptide" evidence="3">
    <location>
        <begin position="1"/>
        <end position="20"/>
    </location>
</feature>
<dbReference type="Proteomes" id="UP000177798">
    <property type="component" value="Chromosome 3"/>
</dbReference>
<evidence type="ECO:0000256" key="1">
    <source>
        <dbReference type="SAM" id="MobiDB-lite"/>
    </source>
</evidence>
<feature type="compositionally biased region" description="Basic and acidic residues" evidence="1">
    <location>
        <begin position="468"/>
        <end position="480"/>
    </location>
</feature>
<feature type="compositionally biased region" description="Pro residues" evidence="1">
    <location>
        <begin position="367"/>
        <end position="377"/>
    </location>
</feature>
<dbReference type="OrthoDB" id="5426678at2759"/>
<name>A0A1D9PZF5_SCLS1</name>
<evidence type="ECO:0000313" key="4">
    <source>
        <dbReference type="EMBL" id="APA08108.1"/>
    </source>
</evidence>
<evidence type="ECO:0000256" key="2">
    <source>
        <dbReference type="SAM" id="Phobius"/>
    </source>
</evidence>
<sequence>MVRFLVSFGLFCLVTNIVLALMVTPDSPCMSLCSDGQGSDSIDGSEIVCQNNDFTTTTAGQKLKSCLSCLQLSTAASNDQDDQHCFIYNIRYTLASCLYGFSNVTDAIATPCSTSKACGPLQIAIEDGNFITSNETAYGYCSVNYNSILSSSTSACKSCLQADNIQSYLSNFLIALQAGCHQQPPDGTIIGLNDSVFSQHIITETSPGKSYNTTVSSSTTSKKGLSKNTIIGITIGLGILLLITIFIIYILWRKSISLKRRRNDHSSLDERYGALNITAPNEGAFGNPQSRFKTITLAAPPPARKRKNTNTTPLFNLSKYHSDDESFHQRDTTVFPTHQAYYPPSHPHPHPRAEDMVPILPNDKSPSPYPYPYPYPPSSNEHSPIPNPERSFSPPAYNLAQRLDRKEGATFYNRVNAQNKRMNRNIDRDRDVDINRDITTSYARAAIDGTQSSGISVSSLSYNVPGDEMRLDGGAMERSKIPSVGGENRGMREKERDINRERERETEREKKKKRAAKRMPLINDHDQDQDQDQWPGEF</sequence>
<feature type="chain" id="PRO_5010543484" evidence="3">
    <location>
        <begin position="21"/>
        <end position="538"/>
    </location>
</feature>
<accession>A0A1D9PZF5</accession>
<gene>
    <name evidence="4" type="ORF">sscle_03g028780</name>
</gene>
<dbReference type="KEGG" id="ssl:SS1G_00226"/>
<dbReference type="VEuPathDB" id="FungiDB:sscle_03g028780"/>
<dbReference type="AlphaFoldDB" id="A0A1D9PZF5"/>
<evidence type="ECO:0000256" key="3">
    <source>
        <dbReference type="SAM" id="SignalP"/>
    </source>
</evidence>
<proteinExistence type="predicted"/>
<feature type="region of interest" description="Disordered" evidence="1">
    <location>
        <begin position="344"/>
        <end position="390"/>
    </location>
</feature>
<keyword evidence="2" id="KW-0472">Membrane</keyword>
<reference evidence="5" key="1">
    <citation type="journal article" date="2017" name="Genome Biol. Evol.">
        <title>The complete genome sequence of the phytopathogenic fungus Sclerotinia sclerotiorum reveals insights into the genome architecture of broad host range pathogens.</title>
        <authorList>
            <person name="Derbyshire M."/>
            <person name="Denton-Giles M."/>
            <person name="Hegedus D."/>
            <person name="Seifbarghy S."/>
            <person name="Rollins J."/>
            <person name="van Kan J."/>
            <person name="Seidl M.F."/>
            <person name="Faino L."/>
            <person name="Mbengue M."/>
            <person name="Navaud O."/>
            <person name="Raffaele S."/>
            <person name="Hammond-Kosack K."/>
            <person name="Heard S."/>
            <person name="Oliver R."/>
        </authorList>
    </citation>
    <scope>NUCLEOTIDE SEQUENCE [LARGE SCALE GENOMIC DNA]</scope>
    <source>
        <strain evidence="5">ATCC 18683 / 1980 / Ss-1</strain>
    </source>
</reference>
<keyword evidence="2" id="KW-1133">Transmembrane helix</keyword>
<dbReference type="EMBL" id="CP017816">
    <property type="protein sequence ID" value="APA08108.1"/>
    <property type="molecule type" value="Genomic_DNA"/>
</dbReference>
<feature type="region of interest" description="Disordered" evidence="1">
    <location>
        <begin position="468"/>
        <end position="538"/>
    </location>
</feature>
<keyword evidence="2" id="KW-0812">Transmembrane</keyword>
<organism evidence="4 5">
    <name type="scientific">Sclerotinia sclerotiorum (strain ATCC 18683 / 1980 / Ss-1)</name>
    <name type="common">White mold</name>
    <name type="synonym">Whetzelinia sclerotiorum</name>
    <dbReference type="NCBI Taxonomy" id="665079"/>
    <lineage>
        <taxon>Eukaryota</taxon>
        <taxon>Fungi</taxon>
        <taxon>Dikarya</taxon>
        <taxon>Ascomycota</taxon>
        <taxon>Pezizomycotina</taxon>
        <taxon>Leotiomycetes</taxon>
        <taxon>Helotiales</taxon>
        <taxon>Sclerotiniaceae</taxon>
        <taxon>Sclerotinia</taxon>
    </lineage>
</organism>
<feature type="compositionally biased region" description="Basic and acidic residues" evidence="1">
    <location>
        <begin position="489"/>
        <end position="509"/>
    </location>
</feature>
<keyword evidence="3" id="KW-0732">Signal</keyword>
<dbReference type="RefSeq" id="XP_001598140.1">
    <property type="nucleotide sequence ID" value="XM_001598090.1"/>
</dbReference>